<evidence type="ECO:0000313" key="5">
    <source>
        <dbReference type="Proteomes" id="UP001275440"/>
    </source>
</evidence>
<evidence type="ECO:0000259" key="3">
    <source>
        <dbReference type="Pfam" id="PF03703"/>
    </source>
</evidence>
<comment type="caution">
    <text evidence="4">The sequence shown here is derived from an EMBL/GenBank/DDBJ whole genome shotgun (WGS) entry which is preliminary data.</text>
</comment>
<feature type="region of interest" description="Disordered" evidence="1">
    <location>
        <begin position="164"/>
        <end position="196"/>
    </location>
</feature>
<protein>
    <submittedName>
        <fullName evidence="4">PH domain-containing protein</fullName>
    </submittedName>
</protein>
<feature type="domain" description="YdbS-like PH" evidence="3">
    <location>
        <begin position="81"/>
        <end position="153"/>
    </location>
</feature>
<gene>
    <name evidence="4" type="ORF">F8M49_04535</name>
</gene>
<name>A0ABU3WM91_9NOCA</name>
<dbReference type="Proteomes" id="UP001275440">
    <property type="component" value="Unassembled WGS sequence"/>
</dbReference>
<feature type="transmembrane region" description="Helical" evidence="2">
    <location>
        <begin position="52"/>
        <end position="72"/>
    </location>
</feature>
<feature type="compositionally biased region" description="Basic and acidic residues" evidence="1">
    <location>
        <begin position="184"/>
        <end position="196"/>
    </location>
</feature>
<dbReference type="EMBL" id="WBMO01000001">
    <property type="protein sequence ID" value="MDV2474877.1"/>
    <property type="molecule type" value="Genomic_DNA"/>
</dbReference>
<evidence type="ECO:0000256" key="1">
    <source>
        <dbReference type="SAM" id="MobiDB-lite"/>
    </source>
</evidence>
<keyword evidence="2" id="KW-0812">Transmembrane</keyword>
<keyword evidence="2" id="KW-1133">Transmembrane helix</keyword>
<dbReference type="PANTHER" id="PTHR37938:SF1">
    <property type="entry name" value="BLL0215 PROTEIN"/>
    <property type="match status" value="1"/>
</dbReference>
<evidence type="ECO:0000256" key="2">
    <source>
        <dbReference type="SAM" id="Phobius"/>
    </source>
</evidence>
<proteinExistence type="predicted"/>
<feature type="compositionally biased region" description="Gly residues" evidence="1">
    <location>
        <begin position="170"/>
        <end position="179"/>
    </location>
</feature>
<dbReference type="InterPro" id="IPR005182">
    <property type="entry name" value="YdbS-like_PH"/>
</dbReference>
<keyword evidence="2" id="KW-0472">Membrane</keyword>
<reference evidence="4 5" key="1">
    <citation type="submission" date="2019-10" db="EMBL/GenBank/DDBJ databases">
        <title>Draft Genome Assembly of Rhodococcus zopfii DSM44189.</title>
        <authorList>
            <person name="Sutton J.M."/>
            <person name="Akob D.M."/>
            <person name="Bushman T.J."/>
        </authorList>
    </citation>
    <scope>NUCLEOTIDE SEQUENCE [LARGE SCALE GENOMIC DNA]</scope>
    <source>
        <strain evidence="4 5">DSM 44189</strain>
    </source>
</reference>
<dbReference type="Pfam" id="PF03703">
    <property type="entry name" value="bPH_2"/>
    <property type="match status" value="1"/>
</dbReference>
<feature type="transmembrane region" description="Helical" evidence="2">
    <location>
        <begin position="25"/>
        <end position="46"/>
    </location>
</feature>
<organism evidence="4 5">
    <name type="scientific">Rhodococcus zopfii</name>
    <dbReference type="NCBI Taxonomy" id="43772"/>
    <lineage>
        <taxon>Bacteria</taxon>
        <taxon>Bacillati</taxon>
        <taxon>Actinomycetota</taxon>
        <taxon>Actinomycetes</taxon>
        <taxon>Mycobacteriales</taxon>
        <taxon>Nocardiaceae</taxon>
        <taxon>Rhodococcus</taxon>
    </lineage>
</organism>
<keyword evidence="5" id="KW-1185">Reference proteome</keyword>
<dbReference type="PANTHER" id="PTHR37938">
    <property type="entry name" value="BLL0215 PROTEIN"/>
    <property type="match status" value="1"/>
</dbReference>
<accession>A0ABU3WM91</accession>
<sequence length="196" mass="21365">MGYPEDALAADEELLLHRHPHWKMLIVPVVIFLLTTAAAGFLLGVAGTRLEGSAAGVLTVAVLVLWVGLVGWRCVAPLVRWLTTHFIVTDRRVLVRQGVITHTGIDIPMGRISNVQFRHGIVDRMLHTGTLVIVSAADDPLEFDDIPDVQTVHTLLYQQAFDGRSDRGGYATGDKGGYPTGEYPGDRGDSSGRKAW</sequence>
<evidence type="ECO:0000313" key="4">
    <source>
        <dbReference type="EMBL" id="MDV2474877.1"/>
    </source>
</evidence>